<feature type="region of interest" description="Disordered" evidence="1">
    <location>
        <begin position="146"/>
        <end position="429"/>
    </location>
</feature>
<keyword evidence="3" id="KW-1185">Reference proteome</keyword>
<feature type="compositionally biased region" description="Basic and acidic residues" evidence="1">
    <location>
        <begin position="233"/>
        <end position="242"/>
    </location>
</feature>
<feature type="compositionally biased region" description="Low complexity" evidence="1">
    <location>
        <begin position="371"/>
        <end position="389"/>
    </location>
</feature>
<name>A0AAE1TL20_9EUCA</name>
<comment type="caution">
    <text evidence="2">The sequence shown here is derived from an EMBL/GenBank/DDBJ whole genome shotgun (WGS) entry which is preliminary data.</text>
</comment>
<proteinExistence type="predicted"/>
<feature type="compositionally biased region" description="Basic and acidic residues" evidence="1">
    <location>
        <begin position="418"/>
        <end position="429"/>
    </location>
</feature>
<feature type="compositionally biased region" description="Basic and acidic residues" evidence="1">
    <location>
        <begin position="178"/>
        <end position="199"/>
    </location>
</feature>
<evidence type="ECO:0000313" key="3">
    <source>
        <dbReference type="Proteomes" id="UP001292094"/>
    </source>
</evidence>
<reference evidence="2" key="1">
    <citation type="submission" date="2023-11" db="EMBL/GenBank/DDBJ databases">
        <title>Genome assemblies of two species of porcelain crab, Petrolisthes cinctipes and Petrolisthes manimaculis (Anomura: Porcellanidae).</title>
        <authorList>
            <person name="Angst P."/>
        </authorList>
    </citation>
    <scope>NUCLEOTIDE SEQUENCE</scope>
    <source>
        <strain evidence="2">PB745_02</strain>
        <tissue evidence="2">Gill</tissue>
    </source>
</reference>
<gene>
    <name evidence="2" type="ORF">Pmani_039759</name>
</gene>
<feature type="compositionally biased region" description="Basic and acidic residues" evidence="1">
    <location>
        <begin position="256"/>
        <end position="266"/>
    </location>
</feature>
<protein>
    <submittedName>
        <fullName evidence="2">Uncharacterized protein</fullName>
    </submittedName>
</protein>
<dbReference type="Proteomes" id="UP001292094">
    <property type="component" value="Unassembled WGS sequence"/>
</dbReference>
<sequence>MEHYTKPRVNRYWKRPKPKVYDCNVRDAERFYQESYKTYLTEKEEGAARAARARSYEPTFQPDFYPHLVAGSIRRDTNARTNLDLPPLPPSLSEGTRARLEAELCPRPTDNETSFTARISGLPTHDSLKDASSLDERLDRLKKLREGLGLPPEPVGSTAHSLRSGSLGRSGGSGVGVNEDREVYKSERTTRARVDRTPEESGTTSSTYTMRSERSARMNGTAGPIDDLTTNDYKFRSDRNTDDLSGGVVSNSYSKYKSDLQMDDYKGGSSGGVGGRSFDLSSSRSERAQRNMSPPKLERKRDDYSFSSSAAEKTDRFSSLLSGGDKSDRFSALSSGGDKSDRFSALSSGGDKSDRFSALSSSAAEKSERVSSLSSSKGATTSATSTSNSRKVEQGVEAEVDDDKLASMMKKMPSSQEILERISKMELDD</sequence>
<feature type="compositionally biased region" description="Polar residues" evidence="1">
    <location>
        <begin position="305"/>
        <end position="321"/>
    </location>
</feature>
<accession>A0AAE1TL20</accession>
<organism evidence="2 3">
    <name type="scientific">Petrolisthes manimaculis</name>
    <dbReference type="NCBI Taxonomy" id="1843537"/>
    <lineage>
        <taxon>Eukaryota</taxon>
        <taxon>Metazoa</taxon>
        <taxon>Ecdysozoa</taxon>
        <taxon>Arthropoda</taxon>
        <taxon>Crustacea</taxon>
        <taxon>Multicrustacea</taxon>
        <taxon>Malacostraca</taxon>
        <taxon>Eumalacostraca</taxon>
        <taxon>Eucarida</taxon>
        <taxon>Decapoda</taxon>
        <taxon>Pleocyemata</taxon>
        <taxon>Anomura</taxon>
        <taxon>Galatheoidea</taxon>
        <taxon>Porcellanidae</taxon>
        <taxon>Petrolisthes</taxon>
    </lineage>
</organism>
<feature type="compositionally biased region" description="Polar residues" evidence="1">
    <location>
        <begin position="200"/>
        <end position="210"/>
    </location>
</feature>
<dbReference type="AlphaFoldDB" id="A0AAE1TL20"/>
<evidence type="ECO:0000256" key="1">
    <source>
        <dbReference type="SAM" id="MobiDB-lite"/>
    </source>
</evidence>
<evidence type="ECO:0000313" key="2">
    <source>
        <dbReference type="EMBL" id="KAK4287164.1"/>
    </source>
</evidence>
<dbReference type="EMBL" id="JAWZYT010007046">
    <property type="protein sequence ID" value="KAK4287164.1"/>
    <property type="molecule type" value="Genomic_DNA"/>
</dbReference>